<evidence type="ECO:0000313" key="2">
    <source>
        <dbReference type="Proteomes" id="UP001221898"/>
    </source>
</evidence>
<dbReference type="AlphaFoldDB" id="A0AAD7WVD0"/>
<keyword evidence="2" id="KW-1185">Reference proteome</keyword>
<comment type="caution">
    <text evidence="1">The sequence shown here is derived from an EMBL/GenBank/DDBJ whole genome shotgun (WGS) entry which is preliminary data.</text>
</comment>
<proteinExistence type="predicted"/>
<sequence length="89" mass="9297">MGLRHARLIGRTSGCQLDSALNGIFPNGTLERSHFSALMQPGDLGCDTLTASAGPRARGMEHAVDLSVTVTSADQTAVTSHTYGAVSPW</sequence>
<evidence type="ECO:0000313" key="1">
    <source>
        <dbReference type="EMBL" id="KAJ8409724.1"/>
    </source>
</evidence>
<organism evidence="1 2">
    <name type="scientific">Aldrovandia affinis</name>
    <dbReference type="NCBI Taxonomy" id="143900"/>
    <lineage>
        <taxon>Eukaryota</taxon>
        <taxon>Metazoa</taxon>
        <taxon>Chordata</taxon>
        <taxon>Craniata</taxon>
        <taxon>Vertebrata</taxon>
        <taxon>Euteleostomi</taxon>
        <taxon>Actinopterygii</taxon>
        <taxon>Neopterygii</taxon>
        <taxon>Teleostei</taxon>
        <taxon>Notacanthiformes</taxon>
        <taxon>Halosauridae</taxon>
        <taxon>Aldrovandia</taxon>
    </lineage>
</organism>
<protein>
    <submittedName>
        <fullName evidence="1">Uncharacterized protein</fullName>
    </submittedName>
</protein>
<reference evidence="1" key="1">
    <citation type="journal article" date="2023" name="Science">
        <title>Genome structures resolve the early diversification of teleost fishes.</title>
        <authorList>
            <person name="Parey E."/>
            <person name="Louis A."/>
            <person name="Montfort J."/>
            <person name="Bouchez O."/>
            <person name="Roques C."/>
            <person name="Iampietro C."/>
            <person name="Lluch J."/>
            <person name="Castinel A."/>
            <person name="Donnadieu C."/>
            <person name="Desvignes T."/>
            <person name="Floi Bucao C."/>
            <person name="Jouanno E."/>
            <person name="Wen M."/>
            <person name="Mejri S."/>
            <person name="Dirks R."/>
            <person name="Jansen H."/>
            <person name="Henkel C."/>
            <person name="Chen W.J."/>
            <person name="Zahm M."/>
            <person name="Cabau C."/>
            <person name="Klopp C."/>
            <person name="Thompson A.W."/>
            <person name="Robinson-Rechavi M."/>
            <person name="Braasch I."/>
            <person name="Lecointre G."/>
            <person name="Bobe J."/>
            <person name="Postlethwait J.H."/>
            <person name="Berthelot C."/>
            <person name="Roest Crollius H."/>
            <person name="Guiguen Y."/>
        </authorList>
    </citation>
    <scope>NUCLEOTIDE SEQUENCE</scope>
    <source>
        <strain evidence="1">NC1722</strain>
    </source>
</reference>
<dbReference type="EMBL" id="JAINUG010000029">
    <property type="protein sequence ID" value="KAJ8409724.1"/>
    <property type="molecule type" value="Genomic_DNA"/>
</dbReference>
<gene>
    <name evidence="1" type="ORF">AAFF_G00217830</name>
</gene>
<dbReference type="Proteomes" id="UP001221898">
    <property type="component" value="Unassembled WGS sequence"/>
</dbReference>
<name>A0AAD7WVD0_9TELE</name>
<accession>A0AAD7WVD0</accession>